<evidence type="ECO:0000313" key="2">
    <source>
        <dbReference type="Proteomes" id="UP000799437"/>
    </source>
</evidence>
<proteinExistence type="predicted"/>
<gene>
    <name evidence="1" type="ORF">EJ05DRAFT_479325</name>
</gene>
<dbReference type="EMBL" id="ML996579">
    <property type="protein sequence ID" value="KAF2754918.1"/>
    <property type="molecule type" value="Genomic_DNA"/>
</dbReference>
<dbReference type="AlphaFoldDB" id="A0A6A6VW51"/>
<reference evidence="1" key="1">
    <citation type="journal article" date="2020" name="Stud. Mycol.">
        <title>101 Dothideomycetes genomes: a test case for predicting lifestyles and emergence of pathogens.</title>
        <authorList>
            <person name="Haridas S."/>
            <person name="Albert R."/>
            <person name="Binder M."/>
            <person name="Bloem J."/>
            <person name="Labutti K."/>
            <person name="Salamov A."/>
            <person name="Andreopoulos B."/>
            <person name="Baker S."/>
            <person name="Barry K."/>
            <person name="Bills G."/>
            <person name="Bluhm B."/>
            <person name="Cannon C."/>
            <person name="Castanera R."/>
            <person name="Culley D."/>
            <person name="Daum C."/>
            <person name="Ezra D."/>
            <person name="Gonzalez J."/>
            <person name="Henrissat B."/>
            <person name="Kuo A."/>
            <person name="Liang C."/>
            <person name="Lipzen A."/>
            <person name="Lutzoni F."/>
            <person name="Magnuson J."/>
            <person name="Mondo S."/>
            <person name="Nolan M."/>
            <person name="Ohm R."/>
            <person name="Pangilinan J."/>
            <person name="Park H.-J."/>
            <person name="Ramirez L."/>
            <person name="Alfaro M."/>
            <person name="Sun H."/>
            <person name="Tritt A."/>
            <person name="Yoshinaga Y."/>
            <person name="Zwiers L.-H."/>
            <person name="Turgeon B."/>
            <person name="Goodwin S."/>
            <person name="Spatafora J."/>
            <person name="Crous P."/>
            <person name="Grigoriev I."/>
        </authorList>
    </citation>
    <scope>NUCLEOTIDE SEQUENCE</scope>
    <source>
        <strain evidence="1">CBS 121739</strain>
    </source>
</reference>
<name>A0A6A6VW51_9PEZI</name>
<dbReference type="Proteomes" id="UP000799437">
    <property type="component" value="Unassembled WGS sequence"/>
</dbReference>
<organism evidence="1 2">
    <name type="scientific">Pseudovirgaria hyperparasitica</name>
    <dbReference type="NCBI Taxonomy" id="470096"/>
    <lineage>
        <taxon>Eukaryota</taxon>
        <taxon>Fungi</taxon>
        <taxon>Dikarya</taxon>
        <taxon>Ascomycota</taxon>
        <taxon>Pezizomycotina</taxon>
        <taxon>Dothideomycetes</taxon>
        <taxon>Dothideomycetes incertae sedis</taxon>
        <taxon>Acrospermales</taxon>
        <taxon>Acrospermaceae</taxon>
        <taxon>Pseudovirgaria</taxon>
    </lineage>
</organism>
<sequence>MEMLRLRHFHQAHSRQPSGICMTAQCGRTQNRTMILSLDLYTQSGNRHSRTILNSNTVVSPHFGILQ</sequence>
<evidence type="ECO:0000313" key="1">
    <source>
        <dbReference type="EMBL" id="KAF2754918.1"/>
    </source>
</evidence>
<dbReference type="RefSeq" id="XP_033597369.1">
    <property type="nucleotide sequence ID" value="XM_033744653.1"/>
</dbReference>
<protein>
    <submittedName>
        <fullName evidence="1">Uncharacterized protein</fullName>
    </submittedName>
</protein>
<keyword evidence="2" id="KW-1185">Reference proteome</keyword>
<dbReference type="GeneID" id="54485707"/>
<accession>A0A6A6VW51</accession>